<proteinExistence type="predicted"/>
<gene>
    <name evidence="1" type="ORF">HOLleu_02942</name>
</gene>
<dbReference type="AlphaFoldDB" id="A0A9Q1HLN8"/>
<evidence type="ECO:0000313" key="1">
    <source>
        <dbReference type="EMBL" id="KAJ8049963.1"/>
    </source>
</evidence>
<keyword evidence="2" id="KW-1185">Reference proteome</keyword>
<dbReference type="PANTHER" id="PTHR33053">
    <property type="entry name" value="PROTEIN, PUTATIVE-RELATED"/>
    <property type="match status" value="1"/>
</dbReference>
<name>A0A9Q1HLN8_HOLLE</name>
<evidence type="ECO:0000313" key="2">
    <source>
        <dbReference type="Proteomes" id="UP001152320"/>
    </source>
</evidence>
<accession>A0A9Q1HLN8</accession>
<sequence length="541" mass="60413">MAIPLVEVSDQSDSDSELSVKDDSQVLKENLAFWAVTNKISQVALSGLLQILQQHHPELPKDSRTLLSTFTGYTEKVKQISGGSYYHFGLQDVITTKLSSYVQAGELNRLSLQVNIDGLPLFKSSGGQFWPILGMIIELPRKDPFIIGLFYGESKPKIVDEYLCDFIKDMRSICEAGGIRFRNRLLPLKISAFICDTPARCYIKCVKGHSGYYGCDNCVQEGVYVNHRITFPETESALRTDDAFAAQSYDNDEDSHHTGLSPLLQLGLGMVSQFPLDYMHLKNFLILSVSMRILLDPSLCRSFADHAQSLLILFVKHVGDLYGKHHLVYNVHGLVHLADNEKMYGCLDNISGFHFENFLGQLKKLVRSPNYPLQQVIRRLSEQDAMPGNVHSLPRNSTSNFIVKNQHSDGPVPAQYVGCHQYKEIQLPVGFISSLNGNNCVQIINGRLGLVRNVIVKNAATFIVFEPFHHSAEFSYPLSSIEIGIYKVVGFKGSLSVVPASSVSSKYVLLPRVKYNTDVESNASISYYVALPLLHTHDNCT</sequence>
<comment type="caution">
    <text evidence="1">The sequence shown here is derived from an EMBL/GenBank/DDBJ whole genome shotgun (WGS) entry which is preliminary data.</text>
</comment>
<reference evidence="1" key="1">
    <citation type="submission" date="2021-10" db="EMBL/GenBank/DDBJ databases">
        <title>Tropical sea cucumber genome reveals ecological adaptation and Cuvierian tubules defense mechanism.</title>
        <authorList>
            <person name="Chen T."/>
        </authorList>
    </citation>
    <scope>NUCLEOTIDE SEQUENCE</scope>
    <source>
        <strain evidence="1">Nanhai2018</strain>
        <tissue evidence="1">Muscle</tissue>
    </source>
</reference>
<protein>
    <recommendedName>
        <fullName evidence="3">Transposase domain-containing protein</fullName>
    </recommendedName>
</protein>
<organism evidence="1 2">
    <name type="scientific">Holothuria leucospilota</name>
    <name type="common">Black long sea cucumber</name>
    <name type="synonym">Mertensiothuria leucospilota</name>
    <dbReference type="NCBI Taxonomy" id="206669"/>
    <lineage>
        <taxon>Eukaryota</taxon>
        <taxon>Metazoa</taxon>
        <taxon>Echinodermata</taxon>
        <taxon>Eleutherozoa</taxon>
        <taxon>Echinozoa</taxon>
        <taxon>Holothuroidea</taxon>
        <taxon>Aspidochirotacea</taxon>
        <taxon>Aspidochirotida</taxon>
        <taxon>Holothuriidae</taxon>
        <taxon>Holothuria</taxon>
    </lineage>
</organism>
<dbReference type="Proteomes" id="UP001152320">
    <property type="component" value="Chromosome 1"/>
</dbReference>
<dbReference type="OrthoDB" id="6629909at2759"/>
<evidence type="ECO:0008006" key="3">
    <source>
        <dbReference type="Google" id="ProtNLM"/>
    </source>
</evidence>
<dbReference type="EMBL" id="JAIZAY010000001">
    <property type="protein sequence ID" value="KAJ8049963.1"/>
    <property type="molecule type" value="Genomic_DNA"/>
</dbReference>